<gene>
    <name evidence="1" type="ORF">DXX99_03410</name>
</gene>
<comment type="caution">
    <text evidence="1">The sequence shown here is derived from an EMBL/GenBank/DDBJ whole genome shotgun (WGS) entry which is preliminary data.</text>
</comment>
<evidence type="ECO:0000313" key="1">
    <source>
        <dbReference type="EMBL" id="RDV83895.1"/>
    </source>
</evidence>
<dbReference type="AlphaFoldDB" id="A0A3D8P449"/>
<dbReference type="EMBL" id="QSLN01000003">
    <property type="protein sequence ID" value="RDV83895.1"/>
    <property type="molecule type" value="Genomic_DNA"/>
</dbReference>
<proteinExistence type="predicted"/>
<dbReference type="Proteomes" id="UP000256329">
    <property type="component" value="Unassembled WGS sequence"/>
</dbReference>
<name>A0A3D8P449_9THEO</name>
<organism evidence="1 2">
    <name type="scientific">Ammonifex thiophilus</name>
    <dbReference type="NCBI Taxonomy" id="444093"/>
    <lineage>
        <taxon>Bacteria</taxon>
        <taxon>Bacillati</taxon>
        <taxon>Bacillota</taxon>
        <taxon>Clostridia</taxon>
        <taxon>Thermoanaerobacterales</taxon>
        <taxon>Thermoanaerobacteraceae</taxon>
        <taxon>Ammonifex</taxon>
    </lineage>
</organism>
<protein>
    <submittedName>
        <fullName evidence="1">Uncharacterized protein</fullName>
    </submittedName>
</protein>
<sequence>MVCRECGAEVGPEHVDGAKRLARCPGCGAFIRVSRERLKLMEGTGGVVTRVTPPSCPLCEDRGFLLLELQKDDHRYTYVFKCVCERGREEKRAWPQLPARLAAHLLEKRSKEIDLGDVPGF</sequence>
<dbReference type="RefSeq" id="WP_115792115.1">
    <property type="nucleotide sequence ID" value="NZ_QSLN01000003.1"/>
</dbReference>
<keyword evidence="2" id="KW-1185">Reference proteome</keyword>
<reference evidence="1 2" key="1">
    <citation type="submission" date="2018-08" db="EMBL/GenBank/DDBJ databases">
        <title>Form III RuBisCO-mediated autotrophy in Thermodesulfobium bacteria.</title>
        <authorList>
            <person name="Toshchakov S.V."/>
            <person name="Kublanov I.V."/>
            <person name="Frolov E."/>
            <person name="Bonch-Osmolovskaya E.A."/>
            <person name="Tourova T.P."/>
            <person name="Chernych N.A."/>
            <person name="Lebedinsky A.V."/>
        </authorList>
    </citation>
    <scope>NUCLEOTIDE SEQUENCE [LARGE SCALE GENOMIC DNA]</scope>
    <source>
        <strain evidence="1 2">SR</strain>
    </source>
</reference>
<accession>A0A3D8P449</accession>
<evidence type="ECO:0000313" key="2">
    <source>
        <dbReference type="Proteomes" id="UP000256329"/>
    </source>
</evidence>